<proteinExistence type="predicted"/>
<feature type="compositionally biased region" description="Low complexity" evidence="1">
    <location>
        <begin position="26"/>
        <end position="35"/>
    </location>
</feature>
<evidence type="ECO:0000313" key="5">
    <source>
        <dbReference type="Proteomes" id="UP001602322"/>
    </source>
</evidence>
<feature type="transmembrane region" description="Helical" evidence="2">
    <location>
        <begin position="164"/>
        <end position="183"/>
    </location>
</feature>
<dbReference type="Proteomes" id="UP001602322">
    <property type="component" value="Unassembled WGS sequence"/>
</dbReference>
<dbReference type="InterPro" id="IPR011047">
    <property type="entry name" value="Quinoprotein_ADH-like_sf"/>
</dbReference>
<accession>A0ABW6XCG7</accession>
<dbReference type="Gene3D" id="2.130.10.10">
    <property type="entry name" value="YVTN repeat-like/Quinoprotein amine dehydrogenase"/>
    <property type="match status" value="1"/>
</dbReference>
<keyword evidence="2" id="KW-1133">Transmembrane helix</keyword>
<evidence type="ECO:0000256" key="2">
    <source>
        <dbReference type="SAM" id="Phobius"/>
    </source>
</evidence>
<dbReference type="InterPro" id="IPR015943">
    <property type="entry name" value="WD40/YVTN_repeat-like_dom_sf"/>
</dbReference>
<keyword evidence="2" id="KW-0812">Transmembrane</keyword>
<evidence type="ECO:0000256" key="1">
    <source>
        <dbReference type="SAM" id="MobiDB-lite"/>
    </source>
</evidence>
<evidence type="ECO:0000259" key="3">
    <source>
        <dbReference type="Pfam" id="PF13360"/>
    </source>
</evidence>
<dbReference type="SUPFAM" id="SSF50998">
    <property type="entry name" value="Quinoprotein alcohol dehydrogenase-like"/>
    <property type="match status" value="1"/>
</dbReference>
<keyword evidence="5" id="KW-1185">Reference proteome</keyword>
<name>A0ABW6XCG7_9ACTN</name>
<feature type="compositionally biased region" description="Pro residues" evidence="1">
    <location>
        <begin position="135"/>
        <end position="144"/>
    </location>
</feature>
<protein>
    <submittedName>
        <fullName evidence="4">PQQ-binding-like beta-propeller repeat protein</fullName>
    </submittedName>
</protein>
<comment type="caution">
    <text evidence="4">The sequence shown here is derived from an EMBL/GenBank/DDBJ whole genome shotgun (WGS) entry which is preliminary data.</text>
</comment>
<reference evidence="4 5" key="1">
    <citation type="submission" date="2024-10" db="EMBL/GenBank/DDBJ databases">
        <title>The Natural Products Discovery Center: Release of the First 8490 Sequenced Strains for Exploring Actinobacteria Biosynthetic Diversity.</title>
        <authorList>
            <person name="Kalkreuter E."/>
            <person name="Kautsar S.A."/>
            <person name="Yang D."/>
            <person name="Bader C.D."/>
            <person name="Teijaro C.N."/>
            <person name="Fluegel L."/>
            <person name="Davis C.M."/>
            <person name="Simpson J.R."/>
            <person name="Lauterbach L."/>
            <person name="Steele A.D."/>
            <person name="Gui C."/>
            <person name="Meng S."/>
            <person name="Li G."/>
            <person name="Viehrig K."/>
            <person name="Ye F."/>
            <person name="Su P."/>
            <person name="Kiefer A.F."/>
            <person name="Nichols A."/>
            <person name="Cepeda A.J."/>
            <person name="Yan W."/>
            <person name="Fan B."/>
            <person name="Jiang Y."/>
            <person name="Adhikari A."/>
            <person name="Zheng C.-J."/>
            <person name="Schuster L."/>
            <person name="Cowan T.M."/>
            <person name="Smanski M.J."/>
            <person name="Chevrette M.G."/>
            <person name="De Carvalho L.P.S."/>
            <person name="Shen B."/>
        </authorList>
    </citation>
    <scope>NUCLEOTIDE SEQUENCE [LARGE SCALE GENOMIC DNA]</scope>
    <source>
        <strain evidence="4 5">NPDC012540</strain>
    </source>
</reference>
<dbReference type="EMBL" id="JBIBEG010000008">
    <property type="protein sequence ID" value="MFF5899441.1"/>
    <property type="molecule type" value="Genomic_DNA"/>
</dbReference>
<dbReference type="RefSeq" id="WP_387906447.1">
    <property type="nucleotide sequence ID" value="NZ_JBIBEG010000008.1"/>
</dbReference>
<dbReference type="InterPro" id="IPR002372">
    <property type="entry name" value="PQQ_rpt_dom"/>
</dbReference>
<dbReference type="Pfam" id="PF13360">
    <property type="entry name" value="PQQ_2"/>
    <property type="match status" value="1"/>
</dbReference>
<sequence length="631" mass="66065">MGGTKKPCPLQGTGRERTKGDVLMTQPPGQQQPQQGGFGAPYDPPPDTAPPPQPGYGFPPPQPGPYGQQPGPYGQQPGPYGQQPGPYGQQPGPYGQQPPQPGPYAPQPGQPSPPVPYTPPYPQQPGPYAQQPGYGYPPQPPTAAAPPATGGPGGGGRFRSRPGVLLGAVLAALLLAGGGIWLATGDDGGGKKPVAGPSDDGKKPTAPPTSDDETFAGPTAAELNAGRKTGEAKVAWLQENGVDLPQYGEETHGPWFAGDVIAKGMYRKVTGYAVDDGAERWSLALPTDLCASPTAPTADGKVVVGIEDNVSESEASCSVLQMIDLRTGKAGWKKTVDRSGLQDGLSHVAMSISGDTVTFGRNTASNAYRVSDGKELFGKREGVCQPFAFTGGPRMIAAVSCQAEPADPVRQQVQEVDPVTGAPKWTYELKAGWSVAHVYSTSPLVISIKQPEKWAVVVLNDDGTYRSQMVGEEDYGVRCGEESVETGSNLDDCAGVAADASRFYLSTLPEDGAKTQTNKVVAFDLATGKSVWKAPAPAGRLMFPLRMEKGKVLVHVEAVYRGGGEIGTLAPSSGTYATLLKHPASAAGTESSLFVPKVAYREGRSYLLPQRISQDEDEEEKAATAVLVYGE</sequence>
<feature type="region of interest" description="Disordered" evidence="1">
    <location>
        <begin position="187"/>
        <end position="217"/>
    </location>
</feature>
<gene>
    <name evidence="4" type="ORF">ACFY8O_26440</name>
</gene>
<feature type="compositionally biased region" description="Pro residues" evidence="1">
    <location>
        <begin position="42"/>
        <end position="64"/>
    </location>
</feature>
<evidence type="ECO:0000313" key="4">
    <source>
        <dbReference type="EMBL" id="MFF5899441.1"/>
    </source>
</evidence>
<feature type="domain" description="Pyrrolo-quinoline quinone repeat" evidence="3">
    <location>
        <begin position="249"/>
        <end position="376"/>
    </location>
</feature>
<organism evidence="4 5">
    <name type="scientific">Streptomyces argenteolus</name>
    <dbReference type="NCBI Taxonomy" id="67274"/>
    <lineage>
        <taxon>Bacteria</taxon>
        <taxon>Bacillati</taxon>
        <taxon>Actinomycetota</taxon>
        <taxon>Actinomycetes</taxon>
        <taxon>Kitasatosporales</taxon>
        <taxon>Streptomycetaceae</taxon>
        <taxon>Streptomyces</taxon>
    </lineage>
</organism>
<feature type="region of interest" description="Disordered" evidence="1">
    <location>
        <begin position="1"/>
        <end position="157"/>
    </location>
</feature>
<feature type="compositionally biased region" description="Low complexity" evidence="1">
    <location>
        <begin position="65"/>
        <end position="95"/>
    </location>
</feature>
<feature type="compositionally biased region" description="Pro residues" evidence="1">
    <location>
        <begin position="96"/>
        <end position="125"/>
    </location>
</feature>
<keyword evidence="2" id="KW-0472">Membrane</keyword>